<dbReference type="EMBL" id="FR944171">
    <property type="protein sequence ID" value="CDQ99192.1"/>
    <property type="molecule type" value="Genomic_DNA"/>
</dbReference>
<evidence type="ECO:0000259" key="1">
    <source>
        <dbReference type="PROSITE" id="PS52052"/>
    </source>
</evidence>
<dbReference type="STRING" id="8022.A0A060Z5Q9"/>
<dbReference type="InterPro" id="IPR029332">
    <property type="entry name" value="PEHE_dom"/>
</dbReference>
<reference evidence="2" key="1">
    <citation type="journal article" date="2014" name="Nat. Commun.">
        <title>The rainbow trout genome provides novel insights into evolution after whole-genome duplication in vertebrates.</title>
        <authorList>
            <person name="Berthelot C."/>
            <person name="Brunet F."/>
            <person name="Chalopin D."/>
            <person name="Juanchich A."/>
            <person name="Bernard M."/>
            <person name="Noel B."/>
            <person name="Bento P."/>
            <person name="Da Silva C."/>
            <person name="Labadie K."/>
            <person name="Alberti A."/>
            <person name="Aury J.M."/>
            <person name="Louis A."/>
            <person name="Dehais P."/>
            <person name="Bardou P."/>
            <person name="Montfort J."/>
            <person name="Klopp C."/>
            <person name="Cabau C."/>
            <person name="Gaspin C."/>
            <person name="Thorgaard G.H."/>
            <person name="Boussaha M."/>
            <person name="Quillet E."/>
            <person name="Guyomard R."/>
            <person name="Galiana D."/>
            <person name="Bobe J."/>
            <person name="Volff J.N."/>
            <person name="Genet C."/>
            <person name="Wincker P."/>
            <person name="Jaillon O."/>
            <person name="Roest Crollius H."/>
            <person name="Guiguen Y."/>
        </authorList>
    </citation>
    <scope>NUCLEOTIDE SEQUENCE [LARGE SCALE GENOMIC DNA]</scope>
</reference>
<dbReference type="Gene3D" id="6.10.250.3170">
    <property type="match status" value="1"/>
</dbReference>
<organism evidence="2 3">
    <name type="scientific">Oncorhynchus mykiss</name>
    <name type="common">Rainbow trout</name>
    <name type="synonym">Salmo gairdneri</name>
    <dbReference type="NCBI Taxonomy" id="8022"/>
    <lineage>
        <taxon>Eukaryota</taxon>
        <taxon>Metazoa</taxon>
        <taxon>Chordata</taxon>
        <taxon>Craniata</taxon>
        <taxon>Vertebrata</taxon>
        <taxon>Euteleostomi</taxon>
        <taxon>Actinopterygii</taxon>
        <taxon>Neopterygii</taxon>
        <taxon>Teleostei</taxon>
        <taxon>Protacanthopterygii</taxon>
        <taxon>Salmoniformes</taxon>
        <taxon>Salmonidae</taxon>
        <taxon>Salmoninae</taxon>
        <taxon>Oncorhynchus</taxon>
    </lineage>
</organism>
<dbReference type="PaxDb" id="8022-A0A060Z5Q9"/>
<dbReference type="Proteomes" id="UP000193380">
    <property type="component" value="Unassembled WGS sequence"/>
</dbReference>
<dbReference type="Pfam" id="PF15275">
    <property type="entry name" value="PEHE"/>
    <property type="match status" value="1"/>
</dbReference>
<dbReference type="SMART" id="SM01300">
    <property type="entry name" value="PEHE"/>
    <property type="match status" value="1"/>
</dbReference>
<evidence type="ECO:0000313" key="2">
    <source>
        <dbReference type="EMBL" id="CDQ99192.1"/>
    </source>
</evidence>
<dbReference type="PROSITE" id="PS52052">
    <property type="entry name" value="PEHE"/>
    <property type="match status" value="1"/>
</dbReference>
<feature type="domain" description="PEHE" evidence="1">
    <location>
        <begin position="18"/>
        <end position="142"/>
    </location>
</feature>
<dbReference type="GO" id="GO:1902562">
    <property type="term" value="C:H4 histone acetyltransferase complex"/>
    <property type="evidence" value="ECO:0007669"/>
    <property type="project" value="UniProtKB-ARBA"/>
</dbReference>
<gene>
    <name evidence="2" type="ORF">GSONMT00061340001</name>
</gene>
<accession>A0A060Z5Q9</accession>
<name>A0A060Z5Q9_ONCMY</name>
<protein>
    <recommendedName>
        <fullName evidence="1">PEHE domain-containing protein</fullName>
    </recommendedName>
</protein>
<sequence length="179" mass="20621">MSFDLCVISSPHTLLCSSLLPYSWRVVDNPPLEERERQEEEELLCDETFSQRHLGCEKREKLRWTSWDESRCYRRTTRSGSRNDGPGVSVWDSVRDDIKGDISTHVDWSCSLDTDTDRALEEWVVRKDIHCLALTSLTSGSWFSSSLHSEYDVLVLHLLTLLQGVHFENVALEISPATY</sequence>
<evidence type="ECO:0000313" key="3">
    <source>
        <dbReference type="Proteomes" id="UP000193380"/>
    </source>
</evidence>
<dbReference type="AlphaFoldDB" id="A0A060Z5Q9"/>
<proteinExistence type="predicted"/>
<reference evidence="2" key="2">
    <citation type="submission" date="2014-03" db="EMBL/GenBank/DDBJ databases">
        <authorList>
            <person name="Genoscope - CEA"/>
        </authorList>
    </citation>
    <scope>NUCLEOTIDE SEQUENCE</scope>
</reference>